<evidence type="ECO:0000313" key="6">
    <source>
        <dbReference type="Proteomes" id="UP000649768"/>
    </source>
</evidence>
<sequence>MSQHTANQNSSAAKVTAGIYQQLLAHHDIYFIAFDQHEQVIASNYPVATLTLKQLDDLVFLVGPANIAQIRSVLLQQTEQCRFSVANLAFETLCLQDGNAPAVYCLHIKAKDDNTAEPKLSAIEQDYKIINELASSLSFLTTASENHLPEHLQQEVRNTHLPEVEARLKQVQDPGLKMCLEIVKSNMESLLNDVPGMNSRLLEVLTPSELQVAEFIRGGMSSKEIASTLNVARKTVENHRNSLRNKLGITNRGVNLRNYLLSLEKK</sequence>
<evidence type="ECO:0000256" key="3">
    <source>
        <dbReference type="ARBA" id="ARBA00023163"/>
    </source>
</evidence>
<dbReference type="PANTHER" id="PTHR44688">
    <property type="entry name" value="DNA-BINDING TRANSCRIPTIONAL ACTIVATOR DEVR_DOSR"/>
    <property type="match status" value="1"/>
</dbReference>
<evidence type="ECO:0000256" key="2">
    <source>
        <dbReference type="ARBA" id="ARBA00023125"/>
    </source>
</evidence>
<dbReference type="Gene3D" id="1.10.10.10">
    <property type="entry name" value="Winged helix-like DNA-binding domain superfamily/Winged helix DNA-binding domain"/>
    <property type="match status" value="1"/>
</dbReference>
<gene>
    <name evidence="5" type="ORF">IFO68_04685</name>
</gene>
<protein>
    <submittedName>
        <fullName evidence="5">LuxR family transcriptional regulator</fullName>
    </submittedName>
</protein>
<dbReference type="SUPFAM" id="SSF46894">
    <property type="entry name" value="C-terminal effector domain of the bipartite response regulators"/>
    <property type="match status" value="1"/>
</dbReference>
<dbReference type="PROSITE" id="PS00622">
    <property type="entry name" value="HTH_LUXR_1"/>
    <property type="match status" value="1"/>
</dbReference>
<dbReference type="PROSITE" id="PS50043">
    <property type="entry name" value="HTH_LUXR_2"/>
    <property type="match status" value="1"/>
</dbReference>
<proteinExistence type="predicted"/>
<evidence type="ECO:0000313" key="5">
    <source>
        <dbReference type="EMBL" id="MBD8511981.1"/>
    </source>
</evidence>
<dbReference type="RefSeq" id="WP_192014807.1">
    <property type="nucleotide sequence ID" value="NZ_JACYTP010000002.1"/>
</dbReference>
<name>A0ABR9BHE2_9GAMM</name>
<dbReference type="Proteomes" id="UP000649768">
    <property type="component" value="Unassembled WGS sequence"/>
</dbReference>
<organism evidence="5 6">
    <name type="scientific">Photobacterium arenosum</name>
    <dbReference type="NCBI Taxonomy" id="2774143"/>
    <lineage>
        <taxon>Bacteria</taxon>
        <taxon>Pseudomonadati</taxon>
        <taxon>Pseudomonadota</taxon>
        <taxon>Gammaproteobacteria</taxon>
        <taxon>Vibrionales</taxon>
        <taxon>Vibrionaceae</taxon>
        <taxon>Photobacterium</taxon>
    </lineage>
</organism>
<dbReference type="CDD" id="cd06170">
    <property type="entry name" value="LuxR_C_like"/>
    <property type="match status" value="1"/>
</dbReference>
<dbReference type="InterPro" id="IPR036388">
    <property type="entry name" value="WH-like_DNA-bd_sf"/>
</dbReference>
<keyword evidence="6" id="KW-1185">Reference proteome</keyword>
<comment type="caution">
    <text evidence="5">The sequence shown here is derived from an EMBL/GenBank/DDBJ whole genome shotgun (WGS) entry which is preliminary data.</text>
</comment>
<dbReference type="EMBL" id="JACYTP010000002">
    <property type="protein sequence ID" value="MBD8511981.1"/>
    <property type="molecule type" value="Genomic_DNA"/>
</dbReference>
<dbReference type="InterPro" id="IPR000792">
    <property type="entry name" value="Tscrpt_reg_LuxR_C"/>
</dbReference>
<accession>A0ABR9BHE2</accession>
<evidence type="ECO:0000256" key="1">
    <source>
        <dbReference type="ARBA" id="ARBA00023015"/>
    </source>
</evidence>
<keyword evidence="1" id="KW-0805">Transcription regulation</keyword>
<dbReference type="PRINTS" id="PR00038">
    <property type="entry name" value="HTHLUXR"/>
</dbReference>
<keyword evidence="2" id="KW-0238">DNA-binding</keyword>
<reference evidence="5 6" key="1">
    <citation type="submission" date="2020-09" db="EMBL/GenBank/DDBJ databases">
        <title>Photobacterium sp. CAU 1568 isolated from sand of Sido Beach.</title>
        <authorList>
            <person name="Kim W."/>
        </authorList>
    </citation>
    <scope>NUCLEOTIDE SEQUENCE [LARGE SCALE GENOMIC DNA]</scope>
    <source>
        <strain evidence="5 6">CAU 1568</strain>
    </source>
</reference>
<keyword evidence="3" id="KW-0804">Transcription</keyword>
<dbReference type="PANTHER" id="PTHR44688:SF16">
    <property type="entry name" value="DNA-BINDING TRANSCRIPTIONAL ACTIVATOR DEVR_DOSR"/>
    <property type="match status" value="1"/>
</dbReference>
<dbReference type="Pfam" id="PF00196">
    <property type="entry name" value="GerE"/>
    <property type="match status" value="1"/>
</dbReference>
<evidence type="ECO:0000259" key="4">
    <source>
        <dbReference type="PROSITE" id="PS50043"/>
    </source>
</evidence>
<dbReference type="InterPro" id="IPR016032">
    <property type="entry name" value="Sig_transdc_resp-reg_C-effctor"/>
</dbReference>
<feature type="domain" description="HTH luxR-type" evidence="4">
    <location>
        <begin position="198"/>
        <end position="264"/>
    </location>
</feature>
<dbReference type="SMART" id="SM00421">
    <property type="entry name" value="HTH_LUXR"/>
    <property type="match status" value="1"/>
</dbReference>